<feature type="region of interest" description="Disordered" evidence="1">
    <location>
        <begin position="1"/>
        <end position="35"/>
    </location>
</feature>
<sequence>MPQPKTRSTRNKSTQSNQQTSKKIDETIEKTKEKGKQIVSDAKEETSKIAEQQLQTVAHQINSLASSLTKTADNMEDAHTWIADGTRQTAKALERVSGSISESDFGTLVHNFEDYTRRQPVIVLGGAAIAGFFLAKFLKNSSDHVKEITQKNDD</sequence>
<accession>A0A1I4DS45</accession>
<evidence type="ECO:0000313" key="3">
    <source>
        <dbReference type="EMBL" id="SFK95470.1"/>
    </source>
</evidence>
<gene>
    <name evidence="3" type="ORF">SAMN05216302_102244</name>
</gene>
<keyword evidence="2" id="KW-0472">Membrane</keyword>
<keyword evidence="2" id="KW-1133">Transmembrane helix</keyword>
<protein>
    <recommendedName>
        <fullName evidence="5">Membrane-anchored ribosome-binding protein, inhibits growth in stationary phase, ElaB/YqjD/DUF883 family</fullName>
    </recommendedName>
</protein>
<organism evidence="3 4">
    <name type="scientific">Nitrosomonas aestuarii</name>
    <dbReference type="NCBI Taxonomy" id="52441"/>
    <lineage>
        <taxon>Bacteria</taxon>
        <taxon>Pseudomonadati</taxon>
        <taxon>Pseudomonadota</taxon>
        <taxon>Betaproteobacteria</taxon>
        <taxon>Nitrosomonadales</taxon>
        <taxon>Nitrosomonadaceae</taxon>
        <taxon>Nitrosomonas</taxon>
    </lineage>
</organism>
<evidence type="ECO:0008006" key="5">
    <source>
        <dbReference type="Google" id="ProtNLM"/>
    </source>
</evidence>
<dbReference type="AlphaFoldDB" id="A0A1I4DS45"/>
<dbReference type="RefSeq" id="WP_090700977.1">
    <property type="nucleotide sequence ID" value="NZ_FOSP01000022.1"/>
</dbReference>
<proteinExistence type="predicted"/>
<dbReference type="STRING" id="52441.SAMN05216302_102244"/>
<evidence type="ECO:0000256" key="1">
    <source>
        <dbReference type="SAM" id="MobiDB-lite"/>
    </source>
</evidence>
<name>A0A1I4DS45_9PROT</name>
<keyword evidence="2" id="KW-0812">Transmembrane</keyword>
<dbReference type="OrthoDB" id="8854112at2"/>
<feature type="compositionally biased region" description="Basic and acidic residues" evidence="1">
    <location>
        <begin position="22"/>
        <end position="35"/>
    </location>
</feature>
<dbReference type="EMBL" id="FOSP01000022">
    <property type="protein sequence ID" value="SFK95470.1"/>
    <property type="molecule type" value="Genomic_DNA"/>
</dbReference>
<reference evidence="4" key="1">
    <citation type="submission" date="2016-10" db="EMBL/GenBank/DDBJ databases">
        <authorList>
            <person name="Varghese N."/>
            <person name="Submissions S."/>
        </authorList>
    </citation>
    <scope>NUCLEOTIDE SEQUENCE [LARGE SCALE GENOMIC DNA]</scope>
    <source>
        <strain evidence="4">Nm69</strain>
    </source>
</reference>
<evidence type="ECO:0000256" key="2">
    <source>
        <dbReference type="SAM" id="Phobius"/>
    </source>
</evidence>
<evidence type="ECO:0000313" key="4">
    <source>
        <dbReference type="Proteomes" id="UP000199533"/>
    </source>
</evidence>
<feature type="transmembrane region" description="Helical" evidence="2">
    <location>
        <begin position="121"/>
        <end position="138"/>
    </location>
</feature>
<keyword evidence="4" id="KW-1185">Reference proteome</keyword>
<dbReference type="Proteomes" id="UP000199533">
    <property type="component" value="Unassembled WGS sequence"/>
</dbReference>